<dbReference type="STRING" id="571913.VV02_08570"/>
<gene>
    <name evidence="2" type="ORF">VV02_08570</name>
</gene>
<dbReference type="InterPro" id="IPR051797">
    <property type="entry name" value="TrmB-like"/>
</dbReference>
<name>A0A0K1JH29_9MICO</name>
<protein>
    <recommendedName>
        <fullName evidence="1">HTH luxR-type domain-containing protein</fullName>
    </recommendedName>
</protein>
<dbReference type="OrthoDB" id="5932488at2"/>
<dbReference type="SMART" id="SM00421">
    <property type="entry name" value="HTH_LUXR"/>
    <property type="match status" value="1"/>
</dbReference>
<dbReference type="KEGG" id="lmoi:VV02_08570"/>
<dbReference type="InterPro" id="IPR000792">
    <property type="entry name" value="Tscrpt_reg_LuxR_C"/>
</dbReference>
<evidence type="ECO:0000259" key="1">
    <source>
        <dbReference type="PROSITE" id="PS50043"/>
    </source>
</evidence>
<dbReference type="Gene3D" id="1.10.10.10">
    <property type="entry name" value="Winged helix-like DNA-binding domain superfamily/Winged helix DNA-binding domain"/>
    <property type="match status" value="2"/>
</dbReference>
<evidence type="ECO:0000313" key="2">
    <source>
        <dbReference type="EMBL" id="AKU15895.1"/>
    </source>
</evidence>
<reference evidence="2 3" key="1">
    <citation type="submission" date="2015-03" db="EMBL/GenBank/DDBJ databases">
        <title>Luteipulveratus halotolerans sp. nov., a novel actinobacterium (Dermacoccaceae) from Sarawak, Malaysia.</title>
        <authorList>
            <person name="Juboi H."/>
            <person name="Basik A."/>
            <person name="Shamsul S.S."/>
            <person name="Arnold P."/>
            <person name="Schmitt E.K."/>
            <person name="Sanglier J.-J."/>
            <person name="Yeo T."/>
        </authorList>
    </citation>
    <scope>NUCLEOTIDE SEQUENCE [LARGE SCALE GENOMIC DNA]</scope>
    <source>
        <strain evidence="2 3">MN07-A0370</strain>
    </source>
</reference>
<dbReference type="PROSITE" id="PS50043">
    <property type="entry name" value="HTH_LUXR_2"/>
    <property type="match status" value="1"/>
</dbReference>
<dbReference type="GO" id="GO:0003677">
    <property type="term" value="F:DNA binding"/>
    <property type="evidence" value="ECO:0007669"/>
    <property type="project" value="InterPro"/>
</dbReference>
<keyword evidence="3" id="KW-1185">Reference proteome</keyword>
<dbReference type="PANTHER" id="PTHR34293">
    <property type="entry name" value="HTH-TYPE TRANSCRIPTIONAL REGULATOR TRMBL2"/>
    <property type="match status" value="1"/>
</dbReference>
<dbReference type="GO" id="GO:0006355">
    <property type="term" value="P:regulation of DNA-templated transcription"/>
    <property type="evidence" value="ECO:0007669"/>
    <property type="project" value="InterPro"/>
</dbReference>
<dbReference type="PATRIC" id="fig|571913.6.peg.1754"/>
<organism evidence="2 3">
    <name type="scientific">Luteipulveratus mongoliensis</name>
    <dbReference type="NCBI Taxonomy" id="571913"/>
    <lineage>
        <taxon>Bacteria</taxon>
        <taxon>Bacillati</taxon>
        <taxon>Actinomycetota</taxon>
        <taxon>Actinomycetes</taxon>
        <taxon>Micrococcales</taxon>
        <taxon>Dermacoccaceae</taxon>
        <taxon>Luteipulveratus</taxon>
    </lineage>
</organism>
<sequence>MTSTDLIGQLRVLGLSTLATRVYSQLLDTGAATEAELAATLSIDAAEARDAAAQLVEAGLLRPAPADTAFTPVPPETGLDILTSRAQSALHEARVVTLNAYDAYRRSGLGPSGDDLIEVVSGPAMLQRIKQMAKGAQRSVRRLDSPPYYANNTLSNPREIAQLKAGIEYRVVYARASLERENYLEGNVLPCIEAGEQARVLPEVPVKLTLVDDVMAAVSFTLGEADVHAVTLFVHPSSLLTALSGLFELAWRAGLDLHRDGSSSERRLTATERRLLALLAAGVNDDAIARELGVSRRTFFRHMEKLMVSAGAANRFQLALHAANNNWL</sequence>
<dbReference type="PANTHER" id="PTHR34293:SF1">
    <property type="entry name" value="HTH-TYPE TRANSCRIPTIONAL REGULATOR TRMBL2"/>
    <property type="match status" value="1"/>
</dbReference>
<accession>A0A0K1JH29</accession>
<dbReference type="RefSeq" id="WP_052590973.1">
    <property type="nucleotide sequence ID" value="NZ_CP011112.1"/>
</dbReference>
<dbReference type="InterPro" id="IPR036388">
    <property type="entry name" value="WH-like_DNA-bd_sf"/>
</dbReference>
<dbReference type="CDD" id="cd06170">
    <property type="entry name" value="LuxR_C_like"/>
    <property type="match status" value="1"/>
</dbReference>
<feature type="domain" description="HTH luxR-type" evidence="1">
    <location>
        <begin position="261"/>
        <end position="326"/>
    </location>
</feature>
<proteinExistence type="predicted"/>
<dbReference type="InterPro" id="IPR016032">
    <property type="entry name" value="Sig_transdc_resp-reg_C-effctor"/>
</dbReference>
<dbReference type="SUPFAM" id="SSF46894">
    <property type="entry name" value="C-terminal effector domain of the bipartite response regulators"/>
    <property type="match status" value="1"/>
</dbReference>
<dbReference type="Pfam" id="PF00196">
    <property type="entry name" value="GerE"/>
    <property type="match status" value="1"/>
</dbReference>
<evidence type="ECO:0000313" key="3">
    <source>
        <dbReference type="Proteomes" id="UP000066480"/>
    </source>
</evidence>
<dbReference type="Proteomes" id="UP000066480">
    <property type="component" value="Chromosome"/>
</dbReference>
<dbReference type="EMBL" id="CP011112">
    <property type="protein sequence ID" value="AKU15895.1"/>
    <property type="molecule type" value="Genomic_DNA"/>
</dbReference>
<dbReference type="AlphaFoldDB" id="A0A0K1JH29"/>